<dbReference type="SMART" id="SM00382">
    <property type="entry name" value="AAA"/>
    <property type="match status" value="1"/>
</dbReference>
<accession>A0ABW1J261</accession>
<keyword evidence="3 5" id="KW-0067">ATP-binding</keyword>
<dbReference type="PANTHER" id="PTHR24220">
    <property type="entry name" value="IMPORT ATP-BINDING PROTEIN"/>
    <property type="match status" value="1"/>
</dbReference>
<dbReference type="Gene3D" id="3.40.50.300">
    <property type="entry name" value="P-loop containing nucleotide triphosphate hydrolases"/>
    <property type="match status" value="1"/>
</dbReference>
<evidence type="ECO:0000259" key="4">
    <source>
        <dbReference type="PROSITE" id="PS50893"/>
    </source>
</evidence>
<dbReference type="PROSITE" id="PS50893">
    <property type="entry name" value="ABC_TRANSPORTER_2"/>
    <property type="match status" value="1"/>
</dbReference>
<dbReference type="RefSeq" id="WP_379584863.1">
    <property type="nucleotide sequence ID" value="NZ_JBHSQW010000025.1"/>
</dbReference>
<name>A0ABW1J261_9PSEU</name>
<reference evidence="6" key="1">
    <citation type="journal article" date="2019" name="Int. J. Syst. Evol. Microbiol.">
        <title>The Global Catalogue of Microorganisms (GCM) 10K type strain sequencing project: providing services to taxonomists for standard genome sequencing and annotation.</title>
        <authorList>
            <consortium name="The Broad Institute Genomics Platform"/>
            <consortium name="The Broad Institute Genome Sequencing Center for Infectious Disease"/>
            <person name="Wu L."/>
            <person name="Ma J."/>
        </authorList>
    </citation>
    <scope>NUCLEOTIDE SEQUENCE [LARGE SCALE GENOMIC DNA]</scope>
    <source>
        <strain evidence="6">CCM 8391</strain>
    </source>
</reference>
<keyword evidence="2" id="KW-0547">Nucleotide-binding</keyword>
<dbReference type="SUPFAM" id="SSF52540">
    <property type="entry name" value="P-loop containing nucleoside triphosphate hydrolases"/>
    <property type="match status" value="1"/>
</dbReference>
<evidence type="ECO:0000256" key="1">
    <source>
        <dbReference type="ARBA" id="ARBA00022448"/>
    </source>
</evidence>
<dbReference type="EMBL" id="JBHSQW010000025">
    <property type="protein sequence ID" value="MFC5994846.1"/>
    <property type="molecule type" value="Genomic_DNA"/>
</dbReference>
<keyword evidence="6" id="KW-1185">Reference proteome</keyword>
<evidence type="ECO:0000313" key="5">
    <source>
        <dbReference type="EMBL" id="MFC5994846.1"/>
    </source>
</evidence>
<dbReference type="CDD" id="cd03255">
    <property type="entry name" value="ABC_MJ0796_LolCDE_FtsE"/>
    <property type="match status" value="1"/>
</dbReference>
<dbReference type="GO" id="GO:0005524">
    <property type="term" value="F:ATP binding"/>
    <property type="evidence" value="ECO:0007669"/>
    <property type="project" value="UniProtKB-KW"/>
</dbReference>
<dbReference type="InterPro" id="IPR015854">
    <property type="entry name" value="ABC_transpr_LolD-like"/>
</dbReference>
<dbReference type="PROSITE" id="PS00211">
    <property type="entry name" value="ABC_TRANSPORTER_1"/>
    <property type="match status" value="1"/>
</dbReference>
<dbReference type="Proteomes" id="UP001596302">
    <property type="component" value="Unassembled WGS sequence"/>
</dbReference>
<comment type="caution">
    <text evidence="5">The sequence shown here is derived from an EMBL/GenBank/DDBJ whole genome shotgun (WGS) entry which is preliminary data.</text>
</comment>
<dbReference type="InterPro" id="IPR027417">
    <property type="entry name" value="P-loop_NTPase"/>
</dbReference>
<feature type="domain" description="ABC transporter" evidence="4">
    <location>
        <begin position="9"/>
        <end position="228"/>
    </location>
</feature>
<evidence type="ECO:0000256" key="2">
    <source>
        <dbReference type="ARBA" id="ARBA00022741"/>
    </source>
</evidence>
<dbReference type="Pfam" id="PF00005">
    <property type="entry name" value="ABC_tran"/>
    <property type="match status" value="1"/>
</dbReference>
<keyword evidence="1" id="KW-0813">Transport</keyword>
<dbReference type="PANTHER" id="PTHR24220:SF86">
    <property type="entry name" value="ABC TRANSPORTER ABCH.1"/>
    <property type="match status" value="1"/>
</dbReference>
<evidence type="ECO:0000313" key="6">
    <source>
        <dbReference type="Proteomes" id="UP001596302"/>
    </source>
</evidence>
<proteinExistence type="predicted"/>
<dbReference type="InterPro" id="IPR017911">
    <property type="entry name" value="MacB-like_ATP-bd"/>
</dbReference>
<dbReference type="InterPro" id="IPR003439">
    <property type="entry name" value="ABC_transporter-like_ATP-bd"/>
</dbReference>
<dbReference type="InterPro" id="IPR017871">
    <property type="entry name" value="ABC_transporter-like_CS"/>
</dbReference>
<dbReference type="InterPro" id="IPR003593">
    <property type="entry name" value="AAA+_ATPase"/>
</dbReference>
<organism evidence="5 6">
    <name type="scientific">Pseudonocardia hispaniensis</name>
    <dbReference type="NCBI Taxonomy" id="904933"/>
    <lineage>
        <taxon>Bacteria</taxon>
        <taxon>Bacillati</taxon>
        <taxon>Actinomycetota</taxon>
        <taxon>Actinomycetes</taxon>
        <taxon>Pseudonocardiales</taxon>
        <taxon>Pseudonocardiaceae</taxon>
        <taxon>Pseudonocardia</taxon>
    </lineage>
</organism>
<gene>
    <name evidence="5" type="ORF">ACFQE5_11565</name>
</gene>
<protein>
    <submittedName>
        <fullName evidence="5">ABC transporter ATP-binding protein</fullName>
    </submittedName>
</protein>
<evidence type="ECO:0000256" key="3">
    <source>
        <dbReference type="ARBA" id="ARBA00022840"/>
    </source>
</evidence>
<sequence length="228" mass="24605">MPAEPAELVTLDRIGRRFGADPPVVALRGVDLQVRTGDWLAVVGPSGSGKSTLLNIIGCLDRPDEGSYRFEGLDVAALSDRDRAGLRSHRLGFVFQSFHLLAHRSVLENVMLAEVYAMRPRSGRRDRALAALAAVGLADRTDHLPTHLSGGERQRAAIARALLNEPALLLCDEPTGNLDSRTTAAILGLLGELHAHGLTIIVITHDPGVAERAQRRVRIVDGELRDDG</sequence>